<feature type="chain" id="PRO_5045306620" evidence="1">
    <location>
        <begin position="25"/>
        <end position="123"/>
    </location>
</feature>
<name>A0ABY4IMP2_9MICO</name>
<accession>A0ABY4IMP2</accession>
<reference evidence="2 3" key="1">
    <citation type="submission" date="2021-06" db="EMBL/GenBank/DDBJ databases">
        <title>Genome-based taxonomic framework of Microbacterium strains isolated from marine environment, the description of four new species and reclassification of four preexisting species.</title>
        <authorList>
            <person name="Lee S.D."/>
            <person name="Kim S.-M."/>
            <person name="Byeon Y.-S."/>
            <person name="Yang H.L."/>
            <person name="Kim I.S."/>
        </authorList>
    </citation>
    <scope>NUCLEOTIDE SEQUENCE [LARGE SCALE GENOMIC DNA]</scope>
    <source>
        <strain evidence="2 3">SSW1-36</strain>
    </source>
</reference>
<proteinExistence type="predicted"/>
<evidence type="ECO:0000256" key="1">
    <source>
        <dbReference type="SAM" id="SignalP"/>
    </source>
</evidence>
<keyword evidence="1" id="KW-0732">Signal</keyword>
<dbReference type="EMBL" id="CP078077">
    <property type="protein sequence ID" value="UPL13897.1"/>
    <property type="molecule type" value="Genomic_DNA"/>
</dbReference>
<dbReference type="Proteomes" id="UP000831963">
    <property type="component" value="Chromosome"/>
</dbReference>
<protein>
    <submittedName>
        <fullName evidence="2">Uncharacterized protein</fullName>
    </submittedName>
</protein>
<dbReference type="RefSeq" id="WP_247957067.1">
    <property type="nucleotide sequence ID" value="NZ_CP078077.1"/>
</dbReference>
<evidence type="ECO:0000313" key="2">
    <source>
        <dbReference type="EMBL" id="UPL13897.1"/>
    </source>
</evidence>
<organism evidence="2 3">
    <name type="scientific">Microbacterium galbinum</name>
    <dbReference type="NCBI Taxonomy" id="2851646"/>
    <lineage>
        <taxon>Bacteria</taxon>
        <taxon>Bacillati</taxon>
        <taxon>Actinomycetota</taxon>
        <taxon>Actinomycetes</taxon>
        <taxon>Micrococcales</taxon>
        <taxon>Microbacteriaceae</taxon>
        <taxon>Microbacterium</taxon>
    </lineage>
</organism>
<gene>
    <name evidence="2" type="ORF">KV396_05130</name>
</gene>
<keyword evidence="3" id="KW-1185">Reference proteome</keyword>
<sequence length="123" mass="13302">MKTKKNRWAAIALAALVVAGGTVAAPQAASAYTQTATCAKWFSTDQCATYVNAKKSVKFRLSTDSNQGSHRYTVRTPGGRLLCKGDIAPNAGSKSCWFGTYTGRVKITIENKWGVEEKIVVLR</sequence>
<feature type="signal peptide" evidence="1">
    <location>
        <begin position="1"/>
        <end position="24"/>
    </location>
</feature>
<evidence type="ECO:0000313" key="3">
    <source>
        <dbReference type="Proteomes" id="UP000831963"/>
    </source>
</evidence>